<dbReference type="EMBL" id="JQBZ01000011">
    <property type="protein sequence ID" value="KRN89577.1"/>
    <property type="molecule type" value="Genomic_DNA"/>
</dbReference>
<proteinExistence type="predicted"/>
<dbReference type="NCBIfam" id="TIGR00738">
    <property type="entry name" value="rrf2_super"/>
    <property type="match status" value="1"/>
</dbReference>
<sequence length="178" mass="20182">MQLTKGFEQAACIMVLLTTQRRDIPLSSRVIHQRIKGSHTYLHKIMRKLVVADLITSTAGLRGGFQLAHAPSEITLLDVVHATAGKVKTYPGFGFIEQVFQEFQPYSQDGVLLMEQAFADADRQWENSLAQVTLEQLLCDIFQVKQITPIDWNQVEPVKEKSFIENLKTNLHNESKSE</sequence>
<organism evidence="1 2">
    <name type="scientific">Ligilactobacillus ceti DSM 22408</name>
    <dbReference type="NCBI Taxonomy" id="1122146"/>
    <lineage>
        <taxon>Bacteria</taxon>
        <taxon>Bacillati</taxon>
        <taxon>Bacillota</taxon>
        <taxon>Bacilli</taxon>
        <taxon>Lactobacillales</taxon>
        <taxon>Lactobacillaceae</taxon>
        <taxon>Ligilactobacillus</taxon>
    </lineage>
</organism>
<dbReference type="eggNOG" id="COG1959">
    <property type="taxonomic scope" value="Bacteria"/>
</dbReference>
<dbReference type="SUPFAM" id="SSF46785">
    <property type="entry name" value="Winged helix' DNA-binding domain"/>
    <property type="match status" value="1"/>
</dbReference>
<dbReference type="OrthoDB" id="9808360at2"/>
<comment type="caution">
    <text evidence="1">The sequence shown here is derived from an EMBL/GenBank/DDBJ whole genome shotgun (WGS) entry which is preliminary data.</text>
</comment>
<dbReference type="RefSeq" id="WP_027106621.1">
    <property type="nucleotide sequence ID" value="NZ_AUHP01000015.1"/>
</dbReference>
<evidence type="ECO:0000313" key="1">
    <source>
        <dbReference type="EMBL" id="KRN89577.1"/>
    </source>
</evidence>
<dbReference type="Pfam" id="PF02082">
    <property type="entry name" value="Rrf2"/>
    <property type="match status" value="1"/>
</dbReference>
<dbReference type="InterPro" id="IPR036390">
    <property type="entry name" value="WH_DNA-bd_sf"/>
</dbReference>
<reference evidence="1 2" key="1">
    <citation type="journal article" date="2015" name="Genome Announc.">
        <title>Expanding the biotechnology potential of lactobacilli through comparative genomics of 213 strains and associated genera.</title>
        <authorList>
            <person name="Sun Z."/>
            <person name="Harris H.M."/>
            <person name="McCann A."/>
            <person name="Guo C."/>
            <person name="Argimon S."/>
            <person name="Zhang W."/>
            <person name="Yang X."/>
            <person name="Jeffery I.B."/>
            <person name="Cooney J.C."/>
            <person name="Kagawa T.F."/>
            <person name="Liu W."/>
            <person name="Song Y."/>
            <person name="Salvetti E."/>
            <person name="Wrobel A."/>
            <person name="Rasinkangas P."/>
            <person name="Parkhill J."/>
            <person name="Rea M.C."/>
            <person name="O'Sullivan O."/>
            <person name="Ritari J."/>
            <person name="Douillard F.P."/>
            <person name="Paul Ross R."/>
            <person name="Yang R."/>
            <person name="Briner A.E."/>
            <person name="Felis G.E."/>
            <person name="de Vos W.M."/>
            <person name="Barrangou R."/>
            <person name="Klaenhammer T.R."/>
            <person name="Caufield P.W."/>
            <person name="Cui Y."/>
            <person name="Zhang H."/>
            <person name="O'Toole P.W."/>
        </authorList>
    </citation>
    <scope>NUCLEOTIDE SEQUENCE [LARGE SCALE GENOMIC DNA]</scope>
    <source>
        <strain evidence="1 2">DSM 22408</strain>
    </source>
</reference>
<dbReference type="InterPro" id="IPR000944">
    <property type="entry name" value="Tscrpt_reg_Rrf2"/>
</dbReference>
<dbReference type="InterPro" id="IPR036388">
    <property type="entry name" value="WH-like_DNA-bd_sf"/>
</dbReference>
<protein>
    <submittedName>
        <fullName evidence="1">Rrf2 family transcriptional regulator</fullName>
    </submittedName>
</protein>
<evidence type="ECO:0000313" key="2">
    <source>
        <dbReference type="Proteomes" id="UP000051500"/>
    </source>
</evidence>
<dbReference type="PANTHER" id="PTHR33221:SF9">
    <property type="entry name" value="RRF2 FAMILY PROTEIN"/>
    <property type="match status" value="1"/>
</dbReference>
<dbReference type="GO" id="GO:0003700">
    <property type="term" value="F:DNA-binding transcription factor activity"/>
    <property type="evidence" value="ECO:0007669"/>
    <property type="project" value="TreeGrafter"/>
</dbReference>
<name>A0A0R2KJN6_9LACO</name>
<keyword evidence="2" id="KW-1185">Reference proteome</keyword>
<dbReference type="PATRIC" id="fig|1122146.4.peg.1292"/>
<dbReference type="PANTHER" id="PTHR33221">
    <property type="entry name" value="WINGED HELIX-TURN-HELIX TRANSCRIPTIONAL REGULATOR, RRF2 FAMILY"/>
    <property type="match status" value="1"/>
</dbReference>
<accession>A0A0R2KJN6</accession>
<dbReference type="AlphaFoldDB" id="A0A0R2KJN6"/>
<dbReference type="Gene3D" id="1.10.10.10">
    <property type="entry name" value="Winged helix-like DNA-binding domain superfamily/Winged helix DNA-binding domain"/>
    <property type="match status" value="1"/>
</dbReference>
<dbReference type="GO" id="GO:0005829">
    <property type="term" value="C:cytosol"/>
    <property type="evidence" value="ECO:0007669"/>
    <property type="project" value="TreeGrafter"/>
</dbReference>
<dbReference type="STRING" id="1122146.IV53_GL001255"/>
<gene>
    <name evidence="1" type="ORF">IV53_GL001255</name>
</gene>
<dbReference type="Proteomes" id="UP000051500">
    <property type="component" value="Unassembled WGS sequence"/>
</dbReference>
<dbReference type="PROSITE" id="PS51197">
    <property type="entry name" value="HTH_RRF2_2"/>
    <property type="match status" value="1"/>
</dbReference>